<dbReference type="InterPro" id="IPR032629">
    <property type="entry name" value="DCB_dom"/>
</dbReference>
<feature type="region of interest" description="Disordered" evidence="11">
    <location>
        <begin position="755"/>
        <end position="776"/>
    </location>
</feature>
<name>A0ABR0BYR3_PURLI</name>
<dbReference type="SUPFAM" id="SSF53335">
    <property type="entry name" value="S-adenosyl-L-methionine-dependent methyltransferases"/>
    <property type="match status" value="1"/>
</dbReference>
<evidence type="ECO:0000256" key="8">
    <source>
        <dbReference type="ARBA" id="ARBA00048902"/>
    </source>
</evidence>
<evidence type="ECO:0000256" key="3">
    <source>
        <dbReference type="ARBA" id="ARBA00022603"/>
    </source>
</evidence>
<dbReference type="InterPro" id="IPR015507">
    <property type="entry name" value="rRNA-MeTfrase_E"/>
</dbReference>
<dbReference type="Gene3D" id="3.40.50.150">
    <property type="entry name" value="Vaccinia Virus protein VP39"/>
    <property type="match status" value="1"/>
</dbReference>
<feature type="compositionally biased region" description="Basic and acidic residues" evidence="11">
    <location>
        <begin position="528"/>
        <end position="537"/>
    </location>
</feature>
<evidence type="ECO:0000256" key="5">
    <source>
        <dbReference type="ARBA" id="ARBA00022691"/>
    </source>
</evidence>
<feature type="binding site" evidence="9">
    <location>
        <position position="1813"/>
    </location>
    <ligand>
        <name>S-adenosyl-L-methionine</name>
        <dbReference type="ChEBI" id="CHEBI:59789"/>
    </ligand>
</feature>
<evidence type="ECO:0000256" key="10">
    <source>
        <dbReference type="SAM" id="Coils"/>
    </source>
</evidence>
<feature type="domain" description="Ribosomal RNA methyltransferase FtsJ" evidence="12">
    <location>
        <begin position="1781"/>
        <end position="1821"/>
    </location>
</feature>
<dbReference type="Pfam" id="PF12783">
    <property type="entry name" value="Sec7-like_HUS"/>
    <property type="match status" value="1"/>
</dbReference>
<dbReference type="EMBL" id="JAWRVI010000021">
    <property type="protein sequence ID" value="KAK4089216.1"/>
    <property type="molecule type" value="Genomic_DNA"/>
</dbReference>
<keyword evidence="6 9" id="KW-0819">tRNA processing</keyword>
<comment type="similarity">
    <text evidence="9">Belongs to the class I-like SAM-binding methyltransferase superfamily. RNA methyltransferase RlmE family. TRM7 subfamily.</text>
</comment>
<evidence type="ECO:0000256" key="11">
    <source>
        <dbReference type="SAM" id="MobiDB-lite"/>
    </source>
</evidence>
<organism evidence="16 17">
    <name type="scientific">Purpureocillium lilacinum</name>
    <name type="common">Paecilomyces lilacinus</name>
    <dbReference type="NCBI Taxonomy" id="33203"/>
    <lineage>
        <taxon>Eukaryota</taxon>
        <taxon>Fungi</taxon>
        <taxon>Dikarya</taxon>
        <taxon>Ascomycota</taxon>
        <taxon>Pezizomycotina</taxon>
        <taxon>Sordariomycetes</taxon>
        <taxon>Hypocreomycetidae</taxon>
        <taxon>Hypocreales</taxon>
        <taxon>Ophiocordycipitaceae</taxon>
        <taxon>Purpureocillium</taxon>
    </lineage>
</organism>
<dbReference type="InterPro" id="IPR016024">
    <property type="entry name" value="ARM-type_fold"/>
</dbReference>
<feature type="active site" description="Proton acceptor" evidence="9">
    <location>
        <position position="2001"/>
    </location>
</feature>
<keyword evidence="2 9" id="KW-0963">Cytoplasm</keyword>
<feature type="binding site" evidence="9">
    <location>
        <position position="1815"/>
    </location>
    <ligand>
        <name>S-adenosyl-L-methionine</name>
        <dbReference type="ChEBI" id="CHEBI:59789"/>
    </ligand>
</feature>
<feature type="region of interest" description="Disordered" evidence="11">
    <location>
        <begin position="1919"/>
        <end position="1955"/>
    </location>
</feature>
<keyword evidence="3 9" id="KW-0489">Methyltransferase</keyword>
<feature type="coiled-coil region" evidence="10">
    <location>
        <begin position="52"/>
        <end position="86"/>
    </location>
</feature>
<evidence type="ECO:0000256" key="7">
    <source>
        <dbReference type="ARBA" id="ARBA00022927"/>
    </source>
</evidence>
<feature type="domain" description="Ribosomal RNA methyltransferase FtsJ" evidence="12">
    <location>
        <begin position="1885"/>
        <end position="2044"/>
    </location>
</feature>
<dbReference type="SUPFAM" id="SSF48371">
    <property type="entry name" value="ARM repeat"/>
    <property type="match status" value="1"/>
</dbReference>
<proteinExistence type="inferred from homology"/>
<dbReference type="InterPro" id="IPR032691">
    <property type="entry name" value="Mon2/Sec7/BIG1-like_HUS"/>
</dbReference>
<keyword evidence="7" id="KW-0653">Protein transport</keyword>
<keyword evidence="17" id="KW-1185">Reference proteome</keyword>
<keyword evidence="10" id="KW-0175">Coiled coil</keyword>
<feature type="compositionally biased region" description="Polar residues" evidence="11">
    <location>
        <begin position="538"/>
        <end position="548"/>
    </location>
</feature>
<feature type="region of interest" description="Disordered" evidence="11">
    <location>
        <begin position="520"/>
        <end position="565"/>
    </location>
</feature>
<evidence type="ECO:0000256" key="1">
    <source>
        <dbReference type="ARBA" id="ARBA00022448"/>
    </source>
</evidence>
<evidence type="ECO:0000313" key="17">
    <source>
        <dbReference type="Proteomes" id="UP001287286"/>
    </source>
</evidence>
<dbReference type="Pfam" id="PF16206">
    <property type="entry name" value="Mon2_C"/>
    <property type="match status" value="1"/>
</dbReference>
<sequence length="2194" mass="236939">MLIDGYAPVFWCGGDMHEATLDWVMRRQAVPHAHPRAQRRAGLPDMTTHLLASELANLIQESKRKHNDLRQAAEKSLEELKQLGNVSEQAAPELLSQKPSFVNPFIIACGTKNAKFTGIAIVCLQRLIVARALPRAKLNQVLEALMQASSAGLDVQLKILQALPSLLQNYADDIRGELLVTALNICFILQSSKNAIVNNTSAATLQQLVVSVFDKVVAEDKNGADVPVAGEASTPDGSVELRAAALDAYRIFHDLCLMTENQRPEFLRFSGLPQTFGLELIESVITNHAAVFTTHPEQAQILRTRVMPLVVSALKGKPSFATSVRLVRILYTMLRRHIGILPSECGDALEILTQLLDHDTALWKRALCMEVFRGVFAEHALVRRIFALYDAKEGERDILKTLTATFVRLSTEKPAVIGLGPQSTIPAADMSDSSTTPSDQAMLEASGVTGIIGSTVGSERPSTGISTQWSSVRVPCIDQLDKTDPPPIPESYIYSLVLACLSYLSDGLAKFVLPLTVPSESRGRRKASKQDAGRDSPDQSATDSSQPRTRPERSGSFKRNPVPANPLDLVDHPMYPEIKICASIVDECWPAILATCSTFLYAALDQEYYHGLVRAFQRFAHVAGLLHLSTPRDAFLTTLGKSAVPPNVLTACHSQGQARVTTPTAAPETPNTLFSNARGLLSVEALTPLSPSAEKQRQASFDAATASLNTRNLLCLRALLNLGIALGPTLGNAWGIILETLQQADYVLFVTGKAPGRTPSLSRGQDQPEGDNSSLMSNFNHEVRSVETAASRLIESSVDFPNPSFMEVVEAMCGLLEQGPGDALAVNNKGQSPPAADKPLRPPPGQHRRVLSFSSPAAGSSTQEYLFALAKLGEIAAINIGRLLTTDPAASGWDRLTEELIHTLDSPAMAPPVRVKAAETLARLMLESANAATSMSAESRGPIQLRVLGALREALKPLLKHARGASVANVATDVDVHRIILEGLKSIVEGCGENLVSGWDVTFDIIGTVFDSMPPVAERRGSVANPGLLTTRSSKLVRSAFSSLQLICSDFLASLPNSCFLILVDTLYKFCSQDDDLNIALTTVTFFWVLSDFLSAKGESLGITAELMQGANDSGLEKLAADRSQPGSDAALWMLLLLRLTKVASDERLELRNSAIQTLLRIFDAYGDRLSPEAWSICIKSVIFQLISSLEDELKGAEDAESEETNREEWHGTAVVVLNGISTLLANYIDKLTAHPSFNQLWRELLGHFAQLLDFHILDINTATFKALSHVLSQTGSDQKSVFNDTTVEFAWDLWSRGIPVSRSTAGKVEDNQNCLIAYVAALREVYKLIQGKLDVGRVKRILTLLRETVEEASVGGYVMDIESATPLQTQTLAAVQMIRTDVDGVPSAMINQVSEFVTLAYELGQTSDSAGPRRTYIAMSKASMKILEGLVVTHASDKDVYTSGALVTALSALYKPIALKYQFRTVTKSTQPWRLATSSALGVLEATLSRLGPLSVPRKTVETIWAVVASVADGIVSAETETAPVGTNFADDEAFDIESFHKLRALIIPALGGEAVADKTRRAYARSLFRTSIIHRLTSDEESLTEKGDVAGLSALYAPRPGRTVAAPPSTRAQMAYVVFDELFALVAAQDPTSAGETKSVSAARSRIARTTAPFLILRCALTLRAYVADQPLRGKMPQPLSQRKELTWTLRKLVELESDSAAIPAVKGAEGEGRKHLLRLYPLLVKSLGVGGDAKVLELLRSALEVVGDELGIVHDIIMGKSSKDKRDAYYRLAKEQGWRARSAFKLLQLDEEFDLFSGVTRVVDLCAAPGSWSQVLSRVLIKGERFGRAAWRDRDAELRRRMLAVFPDAKVDAAAGDDAADAVAAATTTAKPDGPAQPRPGVKIVAIDLQPISPLAGITTLRADITHPATVPLLLRALDPSPEPDGPDGNNNSGSNTNNNSGDNGGKASHPVDLVISDGAPDVTGLHDLDIYVQSQLLFAALNLALCVLKPGGKFVAKIFRGRNVDVLYAQLKVFFDRVVVAKPRSSRASSVEAFIVCLNFRPPAGFRASLEEPLGVGRRLDAMAREREMQLPVVAAAVMQDPARGTWDAAPVGDAATVAAVAAQSATGADGVVEIEAYDDMDDNEAPSGISRSTRWIAPFIACGDLSAFDSDASYQLPEDYVSLDPVQPPIAPPYKRAVEMRAAQSKASR</sequence>
<feature type="compositionally biased region" description="Low complexity" evidence="11">
    <location>
        <begin position="1930"/>
        <end position="1945"/>
    </location>
</feature>
<evidence type="ECO:0000256" key="6">
    <source>
        <dbReference type="ARBA" id="ARBA00022694"/>
    </source>
</evidence>
<dbReference type="HAMAP" id="MF_03162">
    <property type="entry name" value="RNA_methyltr_E_TRM7"/>
    <property type="match status" value="1"/>
</dbReference>
<feature type="binding site" evidence="9">
    <location>
        <position position="1961"/>
    </location>
    <ligand>
        <name>S-adenosyl-L-methionine</name>
        <dbReference type="ChEBI" id="CHEBI:59789"/>
    </ligand>
</feature>
<dbReference type="InterPro" id="IPR028590">
    <property type="entry name" value="RNA_methyltr_E_TRM7"/>
</dbReference>
<accession>A0ABR0BYR3</accession>
<evidence type="ECO:0000313" key="16">
    <source>
        <dbReference type="EMBL" id="KAK4089216.1"/>
    </source>
</evidence>
<comment type="subcellular location">
    <subcellularLocation>
        <location evidence="9">Cytoplasm</location>
    </subcellularLocation>
</comment>
<dbReference type="InterPro" id="IPR050082">
    <property type="entry name" value="RNA_methyltr_RlmE"/>
</dbReference>
<comment type="catalytic activity">
    <reaction evidence="8 9">
        <text>cytidine(32)/guanosine(34) in tRNA + 2 S-adenosyl-L-methionine = 2'-O-methylcytidine(32)/2'-O-methylguanosine(34) in tRNA + 2 S-adenosyl-L-homocysteine + 2 H(+)</text>
        <dbReference type="Rhea" id="RHEA:42396"/>
        <dbReference type="Rhea" id="RHEA-COMP:10246"/>
        <dbReference type="Rhea" id="RHEA-COMP:10247"/>
        <dbReference type="ChEBI" id="CHEBI:15378"/>
        <dbReference type="ChEBI" id="CHEBI:57856"/>
        <dbReference type="ChEBI" id="CHEBI:59789"/>
        <dbReference type="ChEBI" id="CHEBI:74269"/>
        <dbReference type="ChEBI" id="CHEBI:74445"/>
        <dbReference type="ChEBI" id="CHEBI:74495"/>
        <dbReference type="ChEBI" id="CHEBI:82748"/>
        <dbReference type="EC" id="2.1.1.205"/>
    </reaction>
</comment>
<feature type="domain" description="Mon2/Sec7/BIG1-like HUS" evidence="13">
    <location>
        <begin position="245"/>
        <end position="398"/>
    </location>
</feature>
<comment type="function">
    <text evidence="9">Methylates the 2'-O-ribose of nucleotides at positions 32 and 34 of the tRNA anticodon loop of substrate tRNAs.</text>
</comment>
<dbReference type="InterPro" id="IPR032817">
    <property type="entry name" value="Mon2_C"/>
</dbReference>
<feature type="region of interest" description="Disordered" evidence="11">
    <location>
        <begin position="822"/>
        <end position="856"/>
    </location>
</feature>
<evidence type="ECO:0000259" key="13">
    <source>
        <dbReference type="Pfam" id="PF12783"/>
    </source>
</evidence>
<evidence type="ECO:0000259" key="15">
    <source>
        <dbReference type="Pfam" id="PF16213"/>
    </source>
</evidence>
<evidence type="ECO:0000256" key="9">
    <source>
        <dbReference type="HAMAP-Rule" id="MF_03162"/>
    </source>
</evidence>
<evidence type="ECO:0000256" key="2">
    <source>
        <dbReference type="ARBA" id="ARBA00022490"/>
    </source>
</evidence>
<dbReference type="PANTHER" id="PTHR10920">
    <property type="entry name" value="RIBOSOMAL RNA METHYLTRANSFERASE"/>
    <property type="match status" value="1"/>
</dbReference>
<feature type="binding site" evidence="9">
    <location>
        <position position="1907"/>
    </location>
    <ligand>
        <name>S-adenosyl-L-methionine</name>
        <dbReference type="ChEBI" id="CHEBI:59789"/>
    </ligand>
</feature>
<feature type="domain" description="Mon2/Sec7/BIG1-like dimerisation and cyclophilin-binding" evidence="15">
    <location>
        <begin position="49"/>
        <end position="220"/>
    </location>
</feature>
<dbReference type="Pfam" id="PF16213">
    <property type="entry name" value="DCB"/>
    <property type="match status" value="1"/>
</dbReference>
<dbReference type="Proteomes" id="UP001287286">
    <property type="component" value="Unassembled WGS sequence"/>
</dbReference>
<dbReference type="InterPro" id="IPR029063">
    <property type="entry name" value="SAM-dependent_MTases_sf"/>
</dbReference>
<evidence type="ECO:0000256" key="4">
    <source>
        <dbReference type="ARBA" id="ARBA00022679"/>
    </source>
</evidence>
<feature type="compositionally biased region" description="Polar residues" evidence="11">
    <location>
        <begin position="759"/>
        <end position="776"/>
    </location>
</feature>
<dbReference type="Pfam" id="PF01728">
    <property type="entry name" value="FtsJ"/>
    <property type="match status" value="2"/>
</dbReference>
<reference evidence="16 17" key="1">
    <citation type="journal article" date="2024" name="Microbiol. Resour. Announc.">
        <title>Genome annotations for the ascomycete fungi Trichoderma harzianum, Trichoderma aggressivum, and Purpureocillium lilacinum.</title>
        <authorList>
            <person name="Beijen E.P.W."/>
            <person name="Ohm R.A."/>
        </authorList>
    </citation>
    <scope>NUCLEOTIDE SEQUENCE [LARGE SCALE GENOMIC DNA]</scope>
    <source>
        <strain evidence="16 17">CBS 150709</strain>
    </source>
</reference>
<evidence type="ECO:0000259" key="12">
    <source>
        <dbReference type="Pfam" id="PF01728"/>
    </source>
</evidence>
<evidence type="ECO:0000259" key="14">
    <source>
        <dbReference type="Pfam" id="PF16206"/>
    </source>
</evidence>
<keyword evidence="5 9" id="KW-0949">S-adenosyl-L-methionine</keyword>
<gene>
    <name evidence="16" type="ORF">Purlil1_6649</name>
</gene>
<keyword evidence="1" id="KW-0813">Transport</keyword>
<feature type="domain" description="Mon2 C-terminal" evidence="14">
    <location>
        <begin position="1050"/>
        <end position="1281"/>
    </location>
</feature>
<feature type="binding site" evidence="9">
    <location>
        <position position="1891"/>
    </location>
    <ligand>
        <name>S-adenosyl-L-methionine</name>
        <dbReference type="ChEBI" id="CHEBI:59789"/>
    </ligand>
</feature>
<dbReference type="EC" id="2.1.1.205" evidence="9"/>
<protein>
    <recommendedName>
        <fullName evidence="9">Putative tRNA (cytidine(32)/guanosine(34)-2'-O)-methyltransferase</fullName>
        <ecNumber evidence="9">2.1.1.205</ecNumber>
    </recommendedName>
    <alternativeName>
        <fullName evidence="9">2'-O-ribose RNA methyltransferase TRM7 homolog</fullName>
    </alternativeName>
</protein>
<dbReference type="InterPro" id="IPR002877">
    <property type="entry name" value="RNA_MeTrfase_FtsJ_dom"/>
</dbReference>
<comment type="caution">
    <text evidence="16">The sequence shown here is derived from an EMBL/GenBank/DDBJ whole genome shotgun (WGS) entry which is preliminary data.</text>
</comment>
<dbReference type="HAMAP" id="MF_01547">
    <property type="entry name" value="RNA_methyltr_E"/>
    <property type="match status" value="1"/>
</dbReference>
<keyword evidence="4 9" id="KW-0808">Transferase</keyword>
<dbReference type="PANTHER" id="PTHR10920:SF12">
    <property type="entry name" value="TRNA (CYTIDINE(32)_GUANOSINE(34)-2'-O)-METHYLTRANSFERASE-RELATED"/>
    <property type="match status" value="1"/>
</dbReference>